<dbReference type="Pfam" id="PF03861">
    <property type="entry name" value="ANTAR"/>
    <property type="match status" value="1"/>
</dbReference>
<keyword evidence="1" id="KW-0805">Transcription regulation</keyword>
<evidence type="ECO:0000259" key="3">
    <source>
        <dbReference type="PROSITE" id="PS50921"/>
    </source>
</evidence>
<evidence type="ECO:0000313" key="4">
    <source>
        <dbReference type="EMBL" id="MBI0315049.1"/>
    </source>
</evidence>
<dbReference type="Gene3D" id="3.30.450.40">
    <property type="match status" value="1"/>
</dbReference>
<dbReference type="InterPro" id="IPR005561">
    <property type="entry name" value="ANTAR"/>
</dbReference>
<dbReference type="PROSITE" id="PS50921">
    <property type="entry name" value="ANTAR"/>
    <property type="match status" value="1"/>
</dbReference>
<proteinExistence type="predicted"/>
<gene>
    <name evidence="4" type="ORF">JBF12_19035</name>
</gene>
<dbReference type="SUPFAM" id="SSF55781">
    <property type="entry name" value="GAF domain-like"/>
    <property type="match status" value="1"/>
</dbReference>
<feature type="domain" description="ANTAR" evidence="3">
    <location>
        <begin position="183"/>
        <end position="244"/>
    </location>
</feature>
<reference evidence="4 5" key="1">
    <citation type="submission" date="2020-12" db="EMBL/GenBank/DDBJ databases">
        <authorList>
            <person name="Kusuma A.B."/>
            <person name="Nouioui I."/>
            <person name="Goodfellow M."/>
        </authorList>
    </citation>
    <scope>NUCLEOTIDE SEQUENCE [LARGE SCALE GENOMIC DNA]</scope>
    <source>
        <strain evidence="4 5">DSM 41764</strain>
    </source>
</reference>
<keyword evidence="5" id="KW-1185">Reference proteome</keyword>
<accession>A0ABS0RCD3</accession>
<dbReference type="Proteomes" id="UP000638849">
    <property type="component" value="Unassembled WGS sequence"/>
</dbReference>
<dbReference type="Gene3D" id="1.10.10.10">
    <property type="entry name" value="Winged helix-like DNA-binding domain superfamily/Winged helix DNA-binding domain"/>
    <property type="match status" value="1"/>
</dbReference>
<dbReference type="SMART" id="SM01012">
    <property type="entry name" value="ANTAR"/>
    <property type="match status" value="1"/>
</dbReference>
<evidence type="ECO:0000313" key="5">
    <source>
        <dbReference type="Proteomes" id="UP000638849"/>
    </source>
</evidence>
<sequence>MVIEDDGPSDSGRDGAAEEQRRIADELTGAIRGVPLEELPSRLCEVCLRLLPVTGMSLSVQAAGPGMEALLCASDKVAAQLAEIQYTLGEGPRLQAHTLHAPVFAADLLRGPEVRRWPVFAAQAVRAGAQAVFSLPLGSPVAPLGTMDLYRRAPGSLSSRDVRVALLTADAVNTAIGTLDGRTQDSDKVVAWLEGAEADRDEVHQAIGMIMVRLSVDAEEALARLRARAFVEGRTATEVARAVVNRTLDITDHD</sequence>
<name>A0ABS0RCD3_9ACTN</name>
<dbReference type="EMBL" id="JAEEAQ010000168">
    <property type="protein sequence ID" value="MBI0315049.1"/>
    <property type="molecule type" value="Genomic_DNA"/>
</dbReference>
<evidence type="ECO:0000256" key="2">
    <source>
        <dbReference type="ARBA" id="ARBA00023163"/>
    </source>
</evidence>
<dbReference type="InterPro" id="IPR029016">
    <property type="entry name" value="GAF-like_dom_sf"/>
</dbReference>
<comment type="caution">
    <text evidence="4">The sequence shown here is derived from an EMBL/GenBank/DDBJ whole genome shotgun (WGS) entry which is preliminary data.</text>
</comment>
<organism evidence="4 5">
    <name type="scientific">Streptomyces javensis</name>
    <dbReference type="NCBI Taxonomy" id="114698"/>
    <lineage>
        <taxon>Bacteria</taxon>
        <taxon>Bacillati</taxon>
        <taxon>Actinomycetota</taxon>
        <taxon>Actinomycetes</taxon>
        <taxon>Kitasatosporales</taxon>
        <taxon>Streptomycetaceae</taxon>
        <taxon>Streptomyces</taxon>
        <taxon>Streptomyces violaceusniger group</taxon>
    </lineage>
</organism>
<dbReference type="InterPro" id="IPR036388">
    <property type="entry name" value="WH-like_DNA-bd_sf"/>
</dbReference>
<evidence type="ECO:0000256" key="1">
    <source>
        <dbReference type="ARBA" id="ARBA00023015"/>
    </source>
</evidence>
<protein>
    <submittedName>
        <fullName evidence="4">ANTAR domain-containing protein</fullName>
    </submittedName>
</protein>
<keyword evidence="2" id="KW-0804">Transcription</keyword>